<dbReference type="InterPro" id="IPR039425">
    <property type="entry name" value="RNA_pol_sigma-70-like"/>
</dbReference>
<evidence type="ECO:0000259" key="8">
    <source>
        <dbReference type="Pfam" id="PF08281"/>
    </source>
</evidence>
<evidence type="ECO:0000256" key="5">
    <source>
        <dbReference type="ARBA" id="ARBA00023163"/>
    </source>
</evidence>
<keyword evidence="10" id="KW-1185">Reference proteome</keyword>
<keyword evidence="4" id="KW-0238">DNA-binding</keyword>
<feature type="domain" description="RNA polymerase sigma factor 70 region 4 type 2" evidence="8">
    <location>
        <begin position="126"/>
        <end position="178"/>
    </location>
</feature>
<reference evidence="9 10" key="1">
    <citation type="submission" date="2019-01" db="EMBL/GenBank/DDBJ databases">
        <title>Novel species of Nocardioides.</title>
        <authorList>
            <person name="Liu Q."/>
            <person name="Xin Y.-H."/>
        </authorList>
    </citation>
    <scope>NUCLEOTIDE SEQUENCE [LARGE SCALE GENOMIC DNA]</scope>
    <source>
        <strain evidence="9 10">CGMCC 4.6882</strain>
    </source>
</reference>
<evidence type="ECO:0000256" key="6">
    <source>
        <dbReference type="SAM" id="MobiDB-lite"/>
    </source>
</evidence>
<feature type="domain" description="RNA polymerase sigma-70 region 2" evidence="7">
    <location>
        <begin position="39"/>
        <end position="95"/>
    </location>
</feature>
<dbReference type="Pfam" id="PF04542">
    <property type="entry name" value="Sigma70_r2"/>
    <property type="match status" value="1"/>
</dbReference>
<accession>A0A4Q2S2Q5</accession>
<dbReference type="InterPro" id="IPR036388">
    <property type="entry name" value="WH-like_DNA-bd_sf"/>
</dbReference>
<dbReference type="NCBIfam" id="TIGR02937">
    <property type="entry name" value="sigma70-ECF"/>
    <property type="match status" value="1"/>
</dbReference>
<dbReference type="InterPro" id="IPR014284">
    <property type="entry name" value="RNA_pol_sigma-70_dom"/>
</dbReference>
<evidence type="ECO:0000313" key="9">
    <source>
        <dbReference type="EMBL" id="RYB94664.1"/>
    </source>
</evidence>
<protein>
    <submittedName>
        <fullName evidence="9">Sigma-70 family RNA polymerase sigma factor</fullName>
    </submittedName>
</protein>
<dbReference type="SUPFAM" id="SSF88946">
    <property type="entry name" value="Sigma2 domain of RNA polymerase sigma factors"/>
    <property type="match status" value="1"/>
</dbReference>
<dbReference type="EMBL" id="SDWT01000001">
    <property type="protein sequence ID" value="RYB94664.1"/>
    <property type="molecule type" value="Genomic_DNA"/>
</dbReference>
<evidence type="ECO:0000256" key="2">
    <source>
        <dbReference type="ARBA" id="ARBA00023015"/>
    </source>
</evidence>
<dbReference type="AlphaFoldDB" id="A0A4Q2S2Q5"/>
<dbReference type="PANTHER" id="PTHR43133">
    <property type="entry name" value="RNA POLYMERASE ECF-TYPE SIGMA FACTO"/>
    <property type="match status" value="1"/>
</dbReference>
<dbReference type="InterPro" id="IPR013324">
    <property type="entry name" value="RNA_pol_sigma_r3/r4-like"/>
</dbReference>
<evidence type="ECO:0000256" key="4">
    <source>
        <dbReference type="ARBA" id="ARBA00023125"/>
    </source>
</evidence>
<comment type="similarity">
    <text evidence="1">Belongs to the sigma-70 factor family. ECF subfamily.</text>
</comment>
<dbReference type="Gene3D" id="1.10.1740.10">
    <property type="match status" value="1"/>
</dbReference>
<gene>
    <name evidence="9" type="ORF">EUA93_10105</name>
</gene>
<evidence type="ECO:0000259" key="7">
    <source>
        <dbReference type="Pfam" id="PF04542"/>
    </source>
</evidence>
<dbReference type="InterPro" id="IPR013325">
    <property type="entry name" value="RNA_pol_sigma_r2"/>
</dbReference>
<dbReference type="InterPro" id="IPR013249">
    <property type="entry name" value="RNA_pol_sigma70_r4_t2"/>
</dbReference>
<evidence type="ECO:0000256" key="3">
    <source>
        <dbReference type="ARBA" id="ARBA00023082"/>
    </source>
</evidence>
<dbReference type="GO" id="GO:0016987">
    <property type="term" value="F:sigma factor activity"/>
    <property type="evidence" value="ECO:0007669"/>
    <property type="project" value="UniProtKB-KW"/>
</dbReference>
<dbReference type="SUPFAM" id="SSF88659">
    <property type="entry name" value="Sigma3 and sigma4 domains of RNA polymerase sigma factors"/>
    <property type="match status" value="1"/>
</dbReference>
<feature type="compositionally biased region" description="Basic and acidic residues" evidence="6">
    <location>
        <begin position="181"/>
        <end position="190"/>
    </location>
</feature>
<keyword evidence="2" id="KW-0805">Transcription regulation</keyword>
<comment type="caution">
    <text evidence="9">The sequence shown here is derived from an EMBL/GenBank/DDBJ whole genome shotgun (WGS) entry which is preliminary data.</text>
</comment>
<sequence>MGRIDPAVSDDATVTAAKAGDPDAWNELYLAYAGRLLLWLRARQVADSAVTAEDVASEAWLVAARRIRHFTGTREEFAGWLFGIGRKVSANQTRRGVLRSTATLLDHDGNDDHPVVTPHDEVVGLDWVRDQLARLPKRERDVLACMEVVGLDVAATAQALGMTAVAVRVTRHRGLKRLRTRMGDDVRPDTETSVDAEADDQHAGQPSALPARMT</sequence>
<feature type="region of interest" description="Disordered" evidence="6">
    <location>
        <begin position="180"/>
        <end position="214"/>
    </location>
</feature>
<dbReference type="Proteomes" id="UP000294071">
    <property type="component" value="Unassembled WGS sequence"/>
</dbReference>
<keyword evidence="5" id="KW-0804">Transcription</keyword>
<organism evidence="9 10">
    <name type="scientific">Nocardioides oleivorans</name>
    <dbReference type="NCBI Taxonomy" id="273676"/>
    <lineage>
        <taxon>Bacteria</taxon>
        <taxon>Bacillati</taxon>
        <taxon>Actinomycetota</taxon>
        <taxon>Actinomycetes</taxon>
        <taxon>Propionibacteriales</taxon>
        <taxon>Nocardioidaceae</taxon>
        <taxon>Nocardioides</taxon>
    </lineage>
</organism>
<name>A0A4Q2S2Q5_9ACTN</name>
<keyword evidence="3" id="KW-0731">Sigma factor</keyword>
<dbReference type="GO" id="GO:0006352">
    <property type="term" value="P:DNA-templated transcription initiation"/>
    <property type="evidence" value="ECO:0007669"/>
    <property type="project" value="InterPro"/>
</dbReference>
<dbReference type="Gene3D" id="1.10.10.10">
    <property type="entry name" value="Winged helix-like DNA-binding domain superfamily/Winged helix DNA-binding domain"/>
    <property type="match status" value="1"/>
</dbReference>
<dbReference type="InterPro" id="IPR007627">
    <property type="entry name" value="RNA_pol_sigma70_r2"/>
</dbReference>
<evidence type="ECO:0000256" key="1">
    <source>
        <dbReference type="ARBA" id="ARBA00010641"/>
    </source>
</evidence>
<dbReference type="PANTHER" id="PTHR43133:SF8">
    <property type="entry name" value="RNA POLYMERASE SIGMA FACTOR HI_1459-RELATED"/>
    <property type="match status" value="1"/>
</dbReference>
<dbReference type="GO" id="GO:0003677">
    <property type="term" value="F:DNA binding"/>
    <property type="evidence" value="ECO:0007669"/>
    <property type="project" value="UniProtKB-KW"/>
</dbReference>
<dbReference type="Pfam" id="PF08281">
    <property type="entry name" value="Sigma70_r4_2"/>
    <property type="match status" value="1"/>
</dbReference>
<proteinExistence type="inferred from homology"/>
<evidence type="ECO:0000313" key="10">
    <source>
        <dbReference type="Proteomes" id="UP000294071"/>
    </source>
</evidence>
<dbReference type="OrthoDB" id="5501064at2"/>